<reference evidence="2" key="1">
    <citation type="submission" date="2021-02" db="EMBL/GenBank/DDBJ databases">
        <authorList>
            <person name="Nowell W R."/>
        </authorList>
    </citation>
    <scope>NUCLEOTIDE SEQUENCE</scope>
</reference>
<sequence>RLHHAFQSVITKHNILRTALYLDTNSDIIQHCLDTNIIFNDNMKSYGLTIVNLHNDDRRYMNETIEKILNQSDLFDLSKGRVIRCHIFRHYHQAQDSILYEDDGLLTKDDLILFTIPHACFDGASTSIFIRDLSLAYQSAASLSMDENTLNY</sequence>
<dbReference type="EMBL" id="CAJOAY010033965">
    <property type="protein sequence ID" value="CAF4441944.1"/>
    <property type="molecule type" value="Genomic_DNA"/>
</dbReference>
<dbReference type="Gene3D" id="3.30.559.10">
    <property type="entry name" value="Chloramphenicol acetyltransferase-like domain"/>
    <property type="match status" value="1"/>
</dbReference>
<dbReference type="InterPro" id="IPR023213">
    <property type="entry name" value="CAT-like_dom_sf"/>
</dbReference>
<dbReference type="Pfam" id="PF00668">
    <property type="entry name" value="Condensation"/>
    <property type="match status" value="1"/>
</dbReference>
<dbReference type="Proteomes" id="UP000663881">
    <property type="component" value="Unassembled WGS sequence"/>
</dbReference>
<accession>A0A820RSW8</accession>
<organism evidence="2 3">
    <name type="scientific">Adineta steineri</name>
    <dbReference type="NCBI Taxonomy" id="433720"/>
    <lineage>
        <taxon>Eukaryota</taxon>
        <taxon>Metazoa</taxon>
        <taxon>Spiralia</taxon>
        <taxon>Gnathifera</taxon>
        <taxon>Rotifera</taxon>
        <taxon>Eurotatoria</taxon>
        <taxon>Bdelloidea</taxon>
        <taxon>Adinetida</taxon>
        <taxon>Adinetidae</taxon>
        <taxon>Adineta</taxon>
    </lineage>
</organism>
<comment type="caution">
    <text evidence="2">The sequence shown here is derived from an EMBL/GenBank/DDBJ whole genome shotgun (WGS) entry which is preliminary data.</text>
</comment>
<gene>
    <name evidence="2" type="ORF">OKA104_LOCUS53679</name>
</gene>
<dbReference type="InterPro" id="IPR001242">
    <property type="entry name" value="Condensation_dom"/>
</dbReference>
<feature type="non-terminal residue" evidence="2">
    <location>
        <position position="152"/>
    </location>
</feature>
<proteinExistence type="predicted"/>
<feature type="domain" description="Condensation" evidence="1">
    <location>
        <begin position="1"/>
        <end position="141"/>
    </location>
</feature>
<dbReference type="GO" id="GO:0003824">
    <property type="term" value="F:catalytic activity"/>
    <property type="evidence" value="ECO:0007669"/>
    <property type="project" value="InterPro"/>
</dbReference>
<feature type="non-terminal residue" evidence="2">
    <location>
        <position position="1"/>
    </location>
</feature>
<dbReference type="SUPFAM" id="SSF52777">
    <property type="entry name" value="CoA-dependent acyltransferases"/>
    <property type="match status" value="1"/>
</dbReference>
<dbReference type="AlphaFoldDB" id="A0A820RSW8"/>
<name>A0A820RSW8_9BILA</name>
<protein>
    <recommendedName>
        <fullName evidence="1">Condensation domain-containing protein</fullName>
    </recommendedName>
</protein>
<evidence type="ECO:0000313" key="2">
    <source>
        <dbReference type="EMBL" id="CAF4441944.1"/>
    </source>
</evidence>
<evidence type="ECO:0000259" key="1">
    <source>
        <dbReference type="Pfam" id="PF00668"/>
    </source>
</evidence>
<evidence type="ECO:0000313" key="3">
    <source>
        <dbReference type="Proteomes" id="UP000663881"/>
    </source>
</evidence>